<dbReference type="SMART" id="SM00032">
    <property type="entry name" value="CCP"/>
    <property type="match status" value="4"/>
</dbReference>
<dbReference type="Gene3D" id="2.10.70.10">
    <property type="entry name" value="Complement Module, domain 1"/>
    <property type="match status" value="4"/>
</dbReference>
<evidence type="ECO:0000256" key="5">
    <source>
        <dbReference type="PROSITE-ProRule" id="PRU00302"/>
    </source>
</evidence>
<dbReference type="SUPFAM" id="SSF57535">
    <property type="entry name" value="Complement control module/SCR domain"/>
    <property type="match status" value="4"/>
</dbReference>
<dbReference type="Proteomes" id="UP000192220">
    <property type="component" value="Unplaced"/>
</dbReference>
<dbReference type="InterPro" id="IPR000436">
    <property type="entry name" value="Sushi_SCR_CCP_dom"/>
</dbReference>
<comment type="subcellular location">
    <subcellularLocation>
        <location evidence="1">Virion</location>
    </subcellularLocation>
</comment>
<keyword evidence="7" id="KW-1185">Reference proteome</keyword>
<dbReference type="AlphaFoldDB" id="A0A2I4BWW1"/>
<dbReference type="OrthoDB" id="10051774at2759"/>
<evidence type="ECO:0000256" key="3">
    <source>
        <dbReference type="ARBA" id="ARBA00022729"/>
    </source>
</evidence>
<gene>
    <name evidence="8" type="primary">LOC106523384</name>
</gene>
<reference evidence="8" key="1">
    <citation type="submission" date="2025-08" db="UniProtKB">
        <authorList>
            <consortium name="RefSeq"/>
        </authorList>
    </citation>
    <scope>IDENTIFICATION</scope>
</reference>
<protein>
    <submittedName>
        <fullName evidence="8">Sushi, von Willebrand factor type A, EGF and pentraxin domain-containing protein 1</fullName>
    </submittedName>
</protein>
<feature type="domain" description="Sushi" evidence="6">
    <location>
        <begin position="208"/>
        <end position="249"/>
    </location>
</feature>
<keyword evidence="3" id="KW-0732">Signal</keyword>
<dbReference type="KEGG" id="alim:106523384"/>
<evidence type="ECO:0000256" key="1">
    <source>
        <dbReference type="ARBA" id="ARBA00004328"/>
    </source>
</evidence>
<name>A0A2I4BWW1_AUSLI</name>
<feature type="domain" description="Sushi" evidence="6">
    <location>
        <begin position="84"/>
        <end position="145"/>
    </location>
</feature>
<comment type="caution">
    <text evidence="5">Lacks conserved residue(s) required for the propagation of feature annotation.</text>
</comment>
<accession>A0A2I4BWW1</accession>
<dbReference type="GeneID" id="106523384"/>
<dbReference type="PROSITE" id="PS50923">
    <property type="entry name" value="SUSHI"/>
    <property type="match status" value="3"/>
</dbReference>
<evidence type="ECO:0000256" key="4">
    <source>
        <dbReference type="ARBA" id="ARBA00023157"/>
    </source>
</evidence>
<dbReference type="PANTHER" id="PTHR45785:SF2">
    <property type="entry name" value="COMPLEMENT FACTOR H-RELATED"/>
    <property type="match status" value="1"/>
</dbReference>
<feature type="domain" description="Sushi" evidence="6">
    <location>
        <begin position="155"/>
        <end position="207"/>
    </location>
</feature>
<dbReference type="RefSeq" id="XP_013872231.1">
    <property type="nucleotide sequence ID" value="XM_014016777.1"/>
</dbReference>
<evidence type="ECO:0000256" key="2">
    <source>
        <dbReference type="ARBA" id="ARBA00022659"/>
    </source>
</evidence>
<evidence type="ECO:0000313" key="7">
    <source>
        <dbReference type="Proteomes" id="UP000192220"/>
    </source>
</evidence>
<feature type="non-terminal residue" evidence="8">
    <location>
        <position position="249"/>
    </location>
</feature>
<proteinExistence type="predicted"/>
<keyword evidence="2 5" id="KW-0768">Sushi</keyword>
<dbReference type="PANTHER" id="PTHR45785">
    <property type="entry name" value="COMPLEMENT FACTOR H-RELATED"/>
    <property type="match status" value="1"/>
</dbReference>
<dbReference type="STRING" id="52670.A0A2I4BWW1"/>
<evidence type="ECO:0000313" key="8">
    <source>
        <dbReference type="RefSeq" id="XP_013872231.1"/>
    </source>
</evidence>
<keyword evidence="4" id="KW-1015">Disulfide bond</keyword>
<dbReference type="InParanoid" id="A0A2I4BWW1"/>
<dbReference type="Pfam" id="PF00084">
    <property type="entry name" value="Sushi"/>
    <property type="match status" value="4"/>
</dbReference>
<evidence type="ECO:0000259" key="6">
    <source>
        <dbReference type="PROSITE" id="PS50923"/>
    </source>
</evidence>
<dbReference type="CDD" id="cd00033">
    <property type="entry name" value="CCP"/>
    <property type="match status" value="4"/>
</dbReference>
<organism evidence="7 8">
    <name type="scientific">Austrofundulus limnaeus</name>
    <name type="common">Annual killifish</name>
    <dbReference type="NCBI Taxonomy" id="52670"/>
    <lineage>
        <taxon>Eukaryota</taxon>
        <taxon>Metazoa</taxon>
        <taxon>Chordata</taxon>
        <taxon>Craniata</taxon>
        <taxon>Vertebrata</taxon>
        <taxon>Euteleostomi</taxon>
        <taxon>Actinopterygii</taxon>
        <taxon>Neopterygii</taxon>
        <taxon>Teleostei</taxon>
        <taxon>Neoteleostei</taxon>
        <taxon>Acanthomorphata</taxon>
        <taxon>Ovalentaria</taxon>
        <taxon>Atherinomorphae</taxon>
        <taxon>Cyprinodontiformes</taxon>
        <taxon>Rivulidae</taxon>
        <taxon>Austrofundulus</taxon>
    </lineage>
</organism>
<dbReference type="InterPro" id="IPR035976">
    <property type="entry name" value="Sushi/SCR/CCP_sf"/>
</dbReference>
<sequence length="249" mass="27505">MHGGSATCVDNNWIKTVECPALSCEVGALATHLKIKGFPPKDNRATAGQKLKFFCPEAYDVEGSEETECLETGQWRDPFPTCSEKCSTPEMPDGLLLTQSGVFYWSKGESVTFKCRGRGYFIEGNEKMECLGNGQWSGVLSTCEKKCQIPTLTENVLIHPPVEGHAVRTGHTITFACRHAWLSIHGNSKIQCLEDGQWNGPPPTCEGSVCGEPPPLENGDTVEINKPEYETNERVEYRCQDRYLIQGGP</sequence>
<dbReference type="InterPro" id="IPR051503">
    <property type="entry name" value="ComplSys_Reg/VirEntry_Med"/>
</dbReference>